<keyword evidence="2" id="KW-0813">Transport</keyword>
<comment type="subcellular location">
    <subcellularLocation>
        <location evidence="1">Cell membrane</location>
        <topology evidence="1">Multi-pass membrane protein</topology>
    </subcellularLocation>
</comment>
<evidence type="ECO:0000256" key="7">
    <source>
        <dbReference type="SAM" id="Phobius"/>
    </source>
</evidence>
<evidence type="ECO:0000256" key="2">
    <source>
        <dbReference type="ARBA" id="ARBA00022448"/>
    </source>
</evidence>
<evidence type="ECO:0000256" key="1">
    <source>
        <dbReference type="ARBA" id="ARBA00004651"/>
    </source>
</evidence>
<reference evidence="8" key="1">
    <citation type="submission" date="2010-07" db="EMBL/GenBank/DDBJ databases">
        <authorList>
            <consortium name="CONSOLIDER consortium CSD2007-00005"/>
            <person name="Guazzaroni M.-E."/>
            <person name="Richter M."/>
            <person name="Garcia-Salamanca A."/>
            <person name="Yarza P."/>
            <person name="Ferrer M."/>
        </authorList>
    </citation>
    <scope>NUCLEOTIDE SEQUENCE</scope>
</reference>
<proteinExistence type="predicted"/>
<protein>
    <submittedName>
        <fullName evidence="8">Membrane protein</fullName>
    </submittedName>
</protein>
<evidence type="ECO:0000313" key="8">
    <source>
        <dbReference type="EMBL" id="EFK96269.1"/>
    </source>
</evidence>
<name>D9PJK0_9ZZZZ</name>
<dbReference type="Pfam" id="PF01891">
    <property type="entry name" value="CbiM"/>
    <property type="match status" value="1"/>
</dbReference>
<feature type="transmembrane region" description="Helical" evidence="7">
    <location>
        <begin position="6"/>
        <end position="27"/>
    </location>
</feature>
<evidence type="ECO:0000256" key="4">
    <source>
        <dbReference type="ARBA" id="ARBA00022692"/>
    </source>
</evidence>
<dbReference type="PANTHER" id="PTHR34229:SF1">
    <property type="entry name" value="METAL TRANSPORT PROTEIN HI_1621-RELATED"/>
    <property type="match status" value="1"/>
</dbReference>
<evidence type="ECO:0000256" key="5">
    <source>
        <dbReference type="ARBA" id="ARBA00022989"/>
    </source>
</evidence>
<comment type="caution">
    <text evidence="8">The sequence shown here is derived from an EMBL/GenBank/DDBJ whole genome shotgun (WGS) entry which is preliminary data.</text>
</comment>
<feature type="non-terminal residue" evidence="8">
    <location>
        <position position="64"/>
    </location>
</feature>
<dbReference type="GO" id="GO:0000041">
    <property type="term" value="P:transition metal ion transport"/>
    <property type="evidence" value="ECO:0007669"/>
    <property type="project" value="InterPro"/>
</dbReference>
<dbReference type="PANTHER" id="PTHR34229">
    <property type="entry name" value="METAL TRANSPORT PROTEIN HI_1621-RELATED"/>
    <property type="match status" value="1"/>
</dbReference>
<evidence type="ECO:0000256" key="3">
    <source>
        <dbReference type="ARBA" id="ARBA00022475"/>
    </source>
</evidence>
<keyword evidence="5 7" id="KW-1133">Transmembrane helix</keyword>
<sequence>MHITDGVLPLTTTLGGFAVAGAIAAVTLRRVRAEDLPKVAVVSSAFFVASLVQVPLGPTSVHLL</sequence>
<dbReference type="EMBL" id="ADZX01000526">
    <property type="protein sequence ID" value="EFK96269.1"/>
    <property type="molecule type" value="Genomic_DNA"/>
</dbReference>
<evidence type="ECO:0000256" key="6">
    <source>
        <dbReference type="ARBA" id="ARBA00023136"/>
    </source>
</evidence>
<dbReference type="InterPro" id="IPR002751">
    <property type="entry name" value="CbiM/NikMN"/>
</dbReference>
<feature type="transmembrane region" description="Helical" evidence="7">
    <location>
        <begin position="39"/>
        <end position="56"/>
    </location>
</feature>
<organism evidence="8">
    <name type="scientific">sediment metagenome</name>
    <dbReference type="NCBI Taxonomy" id="749907"/>
    <lineage>
        <taxon>unclassified sequences</taxon>
        <taxon>metagenomes</taxon>
        <taxon>ecological metagenomes</taxon>
    </lineage>
</organism>
<gene>
    <name evidence="8" type="ORF">LDC_1711</name>
</gene>
<keyword evidence="6 7" id="KW-0472">Membrane</keyword>
<accession>D9PJK0</accession>
<reference evidence="8" key="2">
    <citation type="journal article" date="2011" name="Microb. Ecol.">
        <title>Taxonomic and Functional Metagenomic Profiling of the Microbial Community in the Anoxic Sediment of a Sub-saline Shallow Lake (Laguna de Carrizo, Central Spain).</title>
        <authorList>
            <person name="Ferrer M."/>
            <person name="Guazzaroni M.E."/>
            <person name="Richter M."/>
            <person name="Garcia-Salamanca A."/>
            <person name="Yarza P."/>
            <person name="Suarez-Suarez A."/>
            <person name="Solano J."/>
            <person name="Alcaide M."/>
            <person name="van Dillewijn P."/>
            <person name="Molina-Henares M.A."/>
            <person name="Lopez-Cortes N."/>
            <person name="Al-Ramahi Y."/>
            <person name="Guerrero C."/>
            <person name="Acosta A."/>
            <person name="de Eugenio L.I."/>
            <person name="Martinez V."/>
            <person name="Marques S."/>
            <person name="Rojo F."/>
            <person name="Santero E."/>
            <person name="Genilloud O."/>
            <person name="Perez-Perez J."/>
            <person name="Rossello-Mora R."/>
            <person name="Ramos J.L."/>
        </authorList>
    </citation>
    <scope>NUCLEOTIDE SEQUENCE</scope>
</reference>
<dbReference type="GO" id="GO:0005886">
    <property type="term" value="C:plasma membrane"/>
    <property type="evidence" value="ECO:0007669"/>
    <property type="project" value="UniProtKB-SubCell"/>
</dbReference>
<dbReference type="AlphaFoldDB" id="D9PJK0"/>
<dbReference type="Gene3D" id="1.10.1760.20">
    <property type="match status" value="1"/>
</dbReference>
<keyword evidence="3" id="KW-1003">Cell membrane</keyword>
<keyword evidence="4 7" id="KW-0812">Transmembrane</keyword>